<feature type="region of interest" description="Disordered" evidence="2">
    <location>
        <begin position="331"/>
        <end position="351"/>
    </location>
</feature>
<feature type="compositionally biased region" description="Polar residues" evidence="2">
    <location>
        <begin position="596"/>
        <end position="612"/>
    </location>
</feature>
<evidence type="ECO:0000256" key="1">
    <source>
        <dbReference type="SAM" id="Coils"/>
    </source>
</evidence>
<feature type="compositionally biased region" description="Basic and acidic residues" evidence="2">
    <location>
        <begin position="342"/>
        <end position="351"/>
    </location>
</feature>
<feature type="compositionally biased region" description="Basic and acidic residues" evidence="2">
    <location>
        <begin position="577"/>
        <end position="588"/>
    </location>
</feature>
<reference evidence="3" key="1">
    <citation type="submission" date="2021-01" db="EMBL/GenBank/DDBJ databases">
        <authorList>
            <person name="Corre E."/>
            <person name="Pelletier E."/>
            <person name="Niang G."/>
            <person name="Scheremetjew M."/>
            <person name="Finn R."/>
            <person name="Kale V."/>
            <person name="Holt S."/>
            <person name="Cochrane G."/>
            <person name="Meng A."/>
            <person name="Brown T."/>
            <person name="Cohen L."/>
        </authorList>
    </citation>
    <scope>NUCLEOTIDE SEQUENCE</scope>
    <source>
        <strain evidence="3">NIES-2562</strain>
    </source>
</reference>
<feature type="compositionally biased region" description="Polar residues" evidence="2">
    <location>
        <begin position="622"/>
        <end position="641"/>
    </location>
</feature>
<feature type="region of interest" description="Disordered" evidence="2">
    <location>
        <begin position="534"/>
        <end position="641"/>
    </location>
</feature>
<sequence length="641" mass="70236">MAEKNQKDIELKETEWKEKEAAYLQEIEQLRYKPPTRVTGMQTEWTEEDERRERERERLVRMLNSVNVEVGPDVGSVRVRSVGLQVVAKKSHSEASSSTHLALVDAAAGPDEDDEMDEDTLLKKLESESYLRRKYEREVRRLKKEVAESKKRVHKDSFDDLTYKAMMKQKIRNALDFGSPERARSLSGSPSILKAAIQSQGTHSSPSTPKRVVQIASPIVSEGQKPSSSPRSVSPSNGYEARYSNKLGARKFSIHSAMQDPYGGYGWKGAPAERVVVDVMMLNFRVTVRDTAPPKAVLIRVYVDEGGIGDGSMDKADAAEWRQLMDALVPHELFPPSPPSTPKRDGSGRKEKPLWYYLTKPPSDRARRSGLLRDRLPGGRLLAVGETGWSSSRKSLSGAQHRTVYGFGYCTGSGTSTGPGTSIALPSANQENAFTNSGFHSSSGGYIRTGTKLGGGPVISAENGVIVLKGLPLSSTIWVEVVLKDQLSQKTSIAAKSCYPLDHLKPHQRNQWVPIVDPGSCIEARVEMRLLPRDTKAAEEEDAPYEFSWSSSGEEGEEEGLEPEMGVEGTFASVETVRGEESDGDEKNGTIPEPQNHVSSEHLSVNEANNTEIPVPSVSIVGGSTPSGDVKSADSNPTDEI</sequence>
<organism evidence="3">
    <name type="scientific">Palpitomonas bilix</name>
    <dbReference type="NCBI Taxonomy" id="652834"/>
    <lineage>
        <taxon>Eukaryota</taxon>
        <taxon>Eukaryota incertae sedis</taxon>
    </lineage>
</organism>
<feature type="coiled-coil region" evidence="1">
    <location>
        <begin position="125"/>
        <end position="152"/>
    </location>
</feature>
<feature type="region of interest" description="Disordered" evidence="2">
    <location>
        <begin position="219"/>
        <end position="239"/>
    </location>
</feature>
<dbReference type="EMBL" id="HBIB01015308">
    <property type="protein sequence ID" value="CAE0247687.1"/>
    <property type="molecule type" value="Transcribed_RNA"/>
</dbReference>
<accession>A0A7S3D6J7</accession>
<evidence type="ECO:0000313" key="3">
    <source>
        <dbReference type="EMBL" id="CAE0247687.1"/>
    </source>
</evidence>
<protein>
    <submittedName>
        <fullName evidence="3">Uncharacterized protein</fullName>
    </submittedName>
</protein>
<evidence type="ECO:0000256" key="2">
    <source>
        <dbReference type="SAM" id="MobiDB-lite"/>
    </source>
</evidence>
<dbReference type="AlphaFoldDB" id="A0A7S3D6J7"/>
<proteinExistence type="predicted"/>
<keyword evidence="1" id="KW-0175">Coiled coil</keyword>
<name>A0A7S3D6J7_9EUKA</name>
<feature type="compositionally biased region" description="Low complexity" evidence="2">
    <location>
        <begin position="226"/>
        <end position="236"/>
    </location>
</feature>
<gene>
    <name evidence="3" type="ORF">PBIL07802_LOCUS9879</name>
</gene>